<keyword evidence="3" id="KW-1185">Reference proteome</keyword>
<dbReference type="Pfam" id="PF00702">
    <property type="entry name" value="Hydrolase"/>
    <property type="match status" value="1"/>
</dbReference>
<evidence type="ECO:0000313" key="3">
    <source>
        <dbReference type="Proteomes" id="UP000033423"/>
    </source>
</evidence>
<accession>A0A0F3H1X7</accession>
<dbReference type="InterPro" id="IPR006439">
    <property type="entry name" value="HAD-SF_hydro_IA"/>
</dbReference>
<dbReference type="Gene3D" id="3.40.50.1000">
    <property type="entry name" value="HAD superfamily/HAD-like"/>
    <property type="match status" value="1"/>
</dbReference>
<evidence type="ECO:0000313" key="2">
    <source>
        <dbReference type="EMBL" id="KJU86918.1"/>
    </source>
</evidence>
<comment type="caution">
    <text evidence="2">The sequence shown here is derived from an EMBL/GenBank/DDBJ whole genome shotgun (WGS) entry which is preliminary data.</text>
</comment>
<organism evidence="2 3">
    <name type="scientific">Candidatus Magnetobacterium bavaricum</name>
    <dbReference type="NCBI Taxonomy" id="29290"/>
    <lineage>
        <taxon>Bacteria</taxon>
        <taxon>Pseudomonadati</taxon>
        <taxon>Nitrospirota</taxon>
        <taxon>Thermodesulfovibrionia</taxon>
        <taxon>Thermodesulfovibrionales</taxon>
        <taxon>Candidatus Magnetobacteriaceae</taxon>
        <taxon>Candidatus Magnetobacterium</taxon>
    </lineage>
</organism>
<protein>
    <submittedName>
        <fullName evidence="2">Phosphotransferase</fullName>
    </submittedName>
</protein>
<feature type="domain" description="Glycosyltransferase 2-like" evidence="1">
    <location>
        <begin position="7"/>
        <end position="143"/>
    </location>
</feature>
<dbReference type="EMBL" id="LACI01000398">
    <property type="protein sequence ID" value="KJU86918.1"/>
    <property type="molecule type" value="Genomic_DNA"/>
</dbReference>
<dbReference type="PANTHER" id="PTHR22916:SF3">
    <property type="entry name" value="UDP-GLCNAC:BETAGAL BETA-1,3-N-ACETYLGLUCOSAMINYLTRANSFERASE-LIKE PROTEIN 1"/>
    <property type="match status" value="1"/>
</dbReference>
<dbReference type="Pfam" id="PF00535">
    <property type="entry name" value="Glycos_transf_2"/>
    <property type="match status" value="1"/>
</dbReference>
<dbReference type="InterPro" id="IPR023214">
    <property type="entry name" value="HAD_sf"/>
</dbReference>
<evidence type="ECO:0000259" key="1">
    <source>
        <dbReference type="Pfam" id="PF00535"/>
    </source>
</evidence>
<dbReference type="NCBIfam" id="TIGR01549">
    <property type="entry name" value="HAD-SF-IA-v1"/>
    <property type="match status" value="1"/>
</dbReference>
<reference evidence="2 3" key="1">
    <citation type="submission" date="2015-02" db="EMBL/GenBank/DDBJ databases">
        <title>Single-cell genomics of uncultivated deep-branching MTB reveals a conserved set of magnetosome genes.</title>
        <authorList>
            <person name="Kolinko S."/>
            <person name="Richter M."/>
            <person name="Glockner F.O."/>
            <person name="Brachmann A."/>
            <person name="Schuler D."/>
        </authorList>
    </citation>
    <scope>NUCLEOTIDE SEQUENCE [LARGE SCALE GENOMIC DNA]</scope>
    <source>
        <strain evidence="2">TM-1</strain>
    </source>
</reference>
<gene>
    <name evidence="2" type="ORF">MBAV_000890</name>
</gene>
<dbReference type="GO" id="GO:0016758">
    <property type="term" value="F:hexosyltransferase activity"/>
    <property type="evidence" value="ECO:0007669"/>
    <property type="project" value="UniProtKB-ARBA"/>
</dbReference>
<keyword evidence="2" id="KW-0808">Transferase</keyword>
<dbReference type="SUPFAM" id="SSF53448">
    <property type="entry name" value="Nucleotide-diphospho-sugar transferases"/>
    <property type="match status" value="1"/>
</dbReference>
<dbReference type="InterPro" id="IPR029044">
    <property type="entry name" value="Nucleotide-diphossugar_trans"/>
</dbReference>
<dbReference type="InterPro" id="IPR036412">
    <property type="entry name" value="HAD-like_sf"/>
</dbReference>
<name>A0A0F3H1X7_9BACT</name>
<dbReference type="Gene3D" id="3.90.550.10">
    <property type="entry name" value="Spore Coat Polysaccharide Biosynthesis Protein SpsA, Chain A"/>
    <property type="match status" value="1"/>
</dbReference>
<dbReference type="Gene3D" id="1.10.150.400">
    <property type="match status" value="1"/>
</dbReference>
<sequence length="1097" mass="127930">MQKPLVSVVMPAYNHELFVEEAVESVLKQTYTELELIIINDGSSDNTQGRVLQYDDPRIRYDYQQNMGSHNAINRGIGIASGQYISIINSDDVYLCDRLRSLVEASTQDNLDFIITDIGLIDKDSDPITDPDHWWNQWYGGLKSHYRAAASPLMALLAGNYTISTSNFFFKRSLIDDIGLFRARKYTLDYEFAYRAIKHNERGFAYLIDSQLMLYRLHGDNAILKDPLVANIETFHFLKNAIKEQFGDDIHVPIEHVNKIRRYITRAVRGNLQSQVATLQVESRWWETEANKWHAENVRSLTEAHKWQAETQKWHAGALQWQTQSQICQQEAERKQVEFQIKATEFFERLQALKMAYEELRIWSYDMMRYATNLFNDRFIYQSSLSYRLGRALTLPLRTINGSYKTTRITVNDVRKLHLHIQNLIDRVDIVSFDIFDTLLERIVEPPDKVKEIVARFACQDIKKLRDMELSPADFMTLRDKTETQLRHRSLSEGKDYECSYSNIIRGMVQELTGGHDEELFDAIIHTELEVEKKVLYVKDGIPGILKMLKDAGKRVIAISDMYLDRLYLEAIFEDKAILEFFDSIYVSSESRVGKHSGRLFKQVLFAQKTLPERMLHVGDNPHSDFKMPASLGINAIHLFDLDYHKRKYALLTYHRFAVETQYWRGRHLLQMIRPGEGAREDFFYQYGFSFLGPVYATFIYGVVSAIKQAKIKKVFFLAREGELFHELFKIAAPEFLTAQEIPPLEYVYLTRKSTALASVYRGLTFEKTVLPFFNPRQEGLYSLFNVYGLPVQECFEIARRHGFTELRQPVNAWQDKRFMQLLQDARLQRCVIKYARRNRRLLQKYLRQIGFFNGESVAFVDIGWNATIQKFIQDAFSKRRDYPHVYGIYLGFCDGIRHAFDHEKNTILGILYDQRNNNPVEHIFSRFEELFEEGARALHPTTVGYLQDPVSKIVNPVFKEDASTDRMEEITFNEKIRSIKTGAIAFTRQFTEAAKLTGYTFDDIKPFILTMAERAVAFPSQGELSHLMNLKHSEDFGYENVMSLQADEIESKRILFNPSKLKKKIRWSNWRYGTVKSLGLPGGNFIFRIFDALRKF</sequence>
<dbReference type="PANTHER" id="PTHR22916">
    <property type="entry name" value="GLYCOSYLTRANSFERASE"/>
    <property type="match status" value="1"/>
</dbReference>
<dbReference type="InterPro" id="IPR001173">
    <property type="entry name" value="Glyco_trans_2-like"/>
</dbReference>
<proteinExistence type="predicted"/>
<dbReference type="Proteomes" id="UP000033423">
    <property type="component" value="Unassembled WGS sequence"/>
</dbReference>
<dbReference type="AlphaFoldDB" id="A0A0F3H1X7"/>
<dbReference type="SUPFAM" id="SSF56784">
    <property type="entry name" value="HAD-like"/>
    <property type="match status" value="1"/>
</dbReference>